<feature type="transmembrane region" description="Helical" evidence="9">
    <location>
        <begin position="25"/>
        <end position="47"/>
    </location>
</feature>
<protein>
    <recommendedName>
        <fullName evidence="2">histidine kinase</fullName>
        <ecNumber evidence="2">2.7.13.3</ecNumber>
    </recommendedName>
</protein>
<evidence type="ECO:0000256" key="1">
    <source>
        <dbReference type="ARBA" id="ARBA00000085"/>
    </source>
</evidence>
<dbReference type="AlphaFoldDB" id="F5XLH8"/>
<dbReference type="eggNOG" id="COG4585">
    <property type="taxonomic scope" value="Bacteria"/>
</dbReference>
<feature type="transmembrane region" description="Helical" evidence="9">
    <location>
        <begin position="54"/>
        <end position="73"/>
    </location>
</feature>
<evidence type="ECO:0000259" key="10">
    <source>
        <dbReference type="PROSITE" id="PS50109"/>
    </source>
</evidence>
<dbReference type="CDD" id="cd16917">
    <property type="entry name" value="HATPase_UhpB-NarQ-NarX-like"/>
    <property type="match status" value="1"/>
</dbReference>
<keyword evidence="7" id="KW-0067">ATP-binding</keyword>
<keyword evidence="5" id="KW-0547">Nucleotide-binding</keyword>
<dbReference type="EMBL" id="AP012204">
    <property type="protein sequence ID" value="BAK36244.1"/>
    <property type="molecule type" value="Genomic_DNA"/>
</dbReference>
<name>F5XLH8_MICPN</name>
<dbReference type="EC" id="2.7.13.3" evidence="2"/>
<evidence type="ECO:0000256" key="4">
    <source>
        <dbReference type="ARBA" id="ARBA00022679"/>
    </source>
</evidence>
<dbReference type="HOGENOM" id="CLU_021898_2_0_11"/>
<keyword evidence="8" id="KW-0902">Two-component regulatory system</keyword>
<proteinExistence type="predicted"/>
<evidence type="ECO:0000256" key="2">
    <source>
        <dbReference type="ARBA" id="ARBA00012438"/>
    </source>
</evidence>
<dbReference type="SMART" id="SM00387">
    <property type="entry name" value="HATPase_c"/>
    <property type="match status" value="1"/>
</dbReference>
<comment type="catalytic activity">
    <reaction evidence="1">
        <text>ATP + protein L-histidine = ADP + protein N-phospho-L-histidine.</text>
        <dbReference type="EC" id="2.7.13.3"/>
    </reaction>
</comment>
<feature type="domain" description="Histidine kinase" evidence="10">
    <location>
        <begin position="489"/>
        <end position="571"/>
    </location>
</feature>
<evidence type="ECO:0000256" key="9">
    <source>
        <dbReference type="SAM" id="Phobius"/>
    </source>
</evidence>
<reference evidence="11 12" key="1">
    <citation type="submission" date="2011-05" db="EMBL/GenBank/DDBJ databases">
        <title>Whole genome sequence of Microlunatus phosphovorus NM-1.</title>
        <authorList>
            <person name="Hosoyama A."/>
            <person name="Sasaki K."/>
            <person name="Harada T."/>
            <person name="Igarashi R."/>
            <person name="Kawakoshi A."/>
            <person name="Sasagawa M."/>
            <person name="Fukada J."/>
            <person name="Nakamura S."/>
            <person name="Katano Y."/>
            <person name="Hanada S."/>
            <person name="Kamagata Y."/>
            <person name="Nakamura N."/>
            <person name="Yamazaki S."/>
            <person name="Fujita N."/>
        </authorList>
    </citation>
    <scope>NUCLEOTIDE SEQUENCE [LARGE SCALE GENOMIC DNA]</scope>
    <source>
        <strain evidence="12">ATCC 700054 / DSM 10555 / JCM 9379 / NBRC 101784 / NCIMB 13414 / VKM Ac-1990 / NM-1</strain>
    </source>
</reference>
<organism evidence="11 12">
    <name type="scientific">Microlunatus phosphovorus (strain ATCC 700054 / DSM 10555 / JCM 9379 / NBRC 101784 / NCIMB 13414 / VKM Ac-1990 / NM-1)</name>
    <dbReference type="NCBI Taxonomy" id="1032480"/>
    <lineage>
        <taxon>Bacteria</taxon>
        <taxon>Bacillati</taxon>
        <taxon>Actinomycetota</taxon>
        <taxon>Actinomycetes</taxon>
        <taxon>Propionibacteriales</taxon>
        <taxon>Propionibacteriaceae</taxon>
        <taxon>Microlunatus</taxon>
    </lineage>
</organism>
<feature type="transmembrane region" description="Helical" evidence="9">
    <location>
        <begin position="185"/>
        <end position="208"/>
    </location>
</feature>
<keyword evidence="9" id="KW-0812">Transmembrane</keyword>
<keyword evidence="6 11" id="KW-0418">Kinase</keyword>
<dbReference type="Gene3D" id="3.30.565.10">
    <property type="entry name" value="Histidine kinase-like ATPase, C-terminal domain"/>
    <property type="match status" value="1"/>
</dbReference>
<evidence type="ECO:0000256" key="7">
    <source>
        <dbReference type="ARBA" id="ARBA00022840"/>
    </source>
</evidence>
<dbReference type="GO" id="GO:0046983">
    <property type="term" value="F:protein dimerization activity"/>
    <property type="evidence" value="ECO:0007669"/>
    <property type="project" value="InterPro"/>
</dbReference>
<accession>F5XLH8</accession>
<keyword evidence="4" id="KW-0808">Transferase</keyword>
<evidence type="ECO:0000256" key="5">
    <source>
        <dbReference type="ARBA" id="ARBA00022741"/>
    </source>
</evidence>
<evidence type="ECO:0000256" key="8">
    <source>
        <dbReference type="ARBA" id="ARBA00023012"/>
    </source>
</evidence>
<dbReference type="Pfam" id="PF02518">
    <property type="entry name" value="HATPase_c"/>
    <property type="match status" value="1"/>
</dbReference>
<dbReference type="InterPro" id="IPR005467">
    <property type="entry name" value="His_kinase_dom"/>
</dbReference>
<evidence type="ECO:0000256" key="6">
    <source>
        <dbReference type="ARBA" id="ARBA00022777"/>
    </source>
</evidence>
<dbReference type="KEGG" id="mph:MLP_32300"/>
<dbReference type="Pfam" id="PF07730">
    <property type="entry name" value="HisKA_3"/>
    <property type="match status" value="1"/>
</dbReference>
<keyword evidence="3" id="KW-0597">Phosphoprotein</keyword>
<dbReference type="InterPro" id="IPR050482">
    <property type="entry name" value="Sensor_HK_TwoCompSys"/>
</dbReference>
<dbReference type="PANTHER" id="PTHR24421:SF10">
    <property type="entry name" value="NITRATE_NITRITE SENSOR PROTEIN NARQ"/>
    <property type="match status" value="1"/>
</dbReference>
<dbReference type="GO" id="GO:0005524">
    <property type="term" value="F:ATP binding"/>
    <property type="evidence" value="ECO:0007669"/>
    <property type="project" value="UniProtKB-KW"/>
</dbReference>
<sequence length="571" mass="60189">MIALASTVIAYGQISYFLVEQAGPVMLYVCITATALVYLGTGLVAWARRPGNRCGLIMVLTGLSWFLSAAGNLTSTPVAAIGTAAATSPLVFIVWLLHVFPSGRIRSRLSQVTVIGGFIVALVLQAPLYLFEVDGPYPVSLAVADRPDLVALGGTVQSLAGMLVMLSTAWVLLARIRRAPAQQRVVLATLYAYGIVAVLSVPLGANVLAPLLALSAEGLVAFQLSLLAGLPIVFLWAMLQGVFARTGEVTELGEWIGDTADDPADDTAVAPVLAALRRALGDPSVELGRWSGSAYLDAAGNPIRPPRPDADRASVEIGLGSRRVGVITYDADLNPDPEPVRAAGAIAAVALENARLTAELRANQSALQLSRERLVEAGDRARRRLAQNLHDGLQVELVLLALQAQELAELEQRPADLPEAAERLRERIDGAARELRELVHDVMPAPLMERGLIPAVVDLADRMPLPTSVAVSDRTMTLPPTVESTAYFVIAEALSNAVKHAQATRLDVRVDREGNRLIIVVIDDGVGGAVAGTGAGLSGIANRVDVLGGRLTVESPPGAGTRLRVELPCGS</sequence>
<dbReference type="PROSITE" id="PS50109">
    <property type="entry name" value="HIS_KIN"/>
    <property type="match status" value="1"/>
</dbReference>
<dbReference type="Proteomes" id="UP000007947">
    <property type="component" value="Chromosome"/>
</dbReference>
<evidence type="ECO:0000313" key="12">
    <source>
        <dbReference type="Proteomes" id="UP000007947"/>
    </source>
</evidence>
<dbReference type="GO" id="GO:0000155">
    <property type="term" value="F:phosphorelay sensor kinase activity"/>
    <property type="evidence" value="ECO:0007669"/>
    <property type="project" value="InterPro"/>
</dbReference>
<dbReference type="Gene3D" id="1.20.5.1930">
    <property type="match status" value="1"/>
</dbReference>
<keyword evidence="9" id="KW-1133">Transmembrane helix</keyword>
<feature type="transmembrane region" description="Helical" evidence="9">
    <location>
        <begin position="151"/>
        <end position="173"/>
    </location>
</feature>
<feature type="transmembrane region" description="Helical" evidence="9">
    <location>
        <begin position="220"/>
        <end position="239"/>
    </location>
</feature>
<feature type="transmembrane region" description="Helical" evidence="9">
    <location>
        <begin position="112"/>
        <end position="131"/>
    </location>
</feature>
<dbReference type="InterPro" id="IPR036890">
    <property type="entry name" value="HATPase_C_sf"/>
</dbReference>
<evidence type="ECO:0000313" key="11">
    <source>
        <dbReference type="EMBL" id="BAK36244.1"/>
    </source>
</evidence>
<dbReference type="PANTHER" id="PTHR24421">
    <property type="entry name" value="NITRATE/NITRITE SENSOR PROTEIN NARX-RELATED"/>
    <property type="match status" value="1"/>
</dbReference>
<gene>
    <name evidence="11" type="ordered locus">MLP_32300</name>
</gene>
<keyword evidence="12" id="KW-1185">Reference proteome</keyword>
<keyword evidence="9" id="KW-0472">Membrane</keyword>
<feature type="transmembrane region" description="Helical" evidence="9">
    <location>
        <begin position="79"/>
        <end position="100"/>
    </location>
</feature>
<dbReference type="STRING" id="1032480.MLP_32300"/>
<dbReference type="GO" id="GO:0016020">
    <property type="term" value="C:membrane"/>
    <property type="evidence" value="ECO:0007669"/>
    <property type="project" value="InterPro"/>
</dbReference>
<dbReference type="InterPro" id="IPR011712">
    <property type="entry name" value="Sig_transdc_His_kin_sub3_dim/P"/>
</dbReference>
<evidence type="ECO:0000256" key="3">
    <source>
        <dbReference type="ARBA" id="ARBA00022553"/>
    </source>
</evidence>
<dbReference type="InterPro" id="IPR003594">
    <property type="entry name" value="HATPase_dom"/>
</dbReference>
<dbReference type="SUPFAM" id="SSF55874">
    <property type="entry name" value="ATPase domain of HSP90 chaperone/DNA topoisomerase II/histidine kinase"/>
    <property type="match status" value="1"/>
</dbReference>